<dbReference type="GO" id="GO:0006270">
    <property type="term" value="P:DNA replication initiation"/>
    <property type="evidence" value="ECO:0007669"/>
    <property type="project" value="TreeGrafter"/>
</dbReference>
<feature type="compositionally biased region" description="Basic and acidic residues" evidence="2">
    <location>
        <begin position="918"/>
        <end position="948"/>
    </location>
</feature>
<feature type="region of interest" description="Disordered" evidence="2">
    <location>
        <begin position="711"/>
        <end position="748"/>
    </location>
</feature>
<protein>
    <recommendedName>
        <fullName evidence="3">BRCT domain-containing protein</fullName>
    </recommendedName>
</protein>
<reference evidence="4 5" key="1">
    <citation type="submission" date="2024-03" db="EMBL/GenBank/DDBJ databases">
        <title>Adaptation during the transition from Ophiocordyceps entomopathogen to insect associate is accompanied by gene loss and intensified selection.</title>
        <authorList>
            <person name="Ward C.M."/>
            <person name="Onetto C.A."/>
            <person name="Borneman A.R."/>
        </authorList>
    </citation>
    <scope>NUCLEOTIDE SEQUENCE [LARGE SCALE GENOMIC DNA]</scope>
    <source>
        <strain evidence="4">AWRI1</strain>
        <tissue evidence="4">Single Adult Female</tissue>
    </source>
</reference>
<dbReference type="Pfam" id="PF00533">
    <property type="entry name" value="BRCT"/>
    <property type="match status" value="2"/>
</dbReference>
<feature type="domain" description="BRCT" evidence="3">
    <location>
        <begin position="968"/>
        <end position="1061"/>
    </location>
</feature>
<dbReference type="PANTHER" id="PTHR13561:SF20">
    <property type="entry name" value="DNA TOPOISOMERASE 2-BINDING PROTEIN 1"/>
    <property type="match status" value="1"/>
</dbReference>
<dbReference type="Gene3D" id="3.40.50.10190">
    <property type="entry name" value="BRCT domain"/>
    <property type="match status" value="8"/>
</dbReference>
<evidence type="ECO:0000313" key="4">
    <source>
        <dbReference type="EMBL" id="KAK7583879.1"/>
    </source>
</evidence>
<dbReference type="SUPFAM" id="SSF52113">
    <property type="entry name" value="BRCT domain"/>
    <property type="match status" value="6"/>
</dbReference>
<dbReference type="EMBL" id="JBBCAQ010000032">
    <property type="protein sequence ID" value="KAK7583879.1"/>
    <property type="molecule type" value="Genomic_DNA"/>
</dbReference>
<feature type="domain" description="BRCT" evidence="3">
    <location>
        <begin position="215"/>
        <end position="292"/>
    </location>
</feature>
<evidence type="ECO:0000259" key="3">
    <source>
        <dbReference type="PROSITE" id="PS50172"/>
    </source>
</evidence>
<dbReference type="CDD" id="cd17738">
    <property type="entry name" value="BRCT_TopBP1_rpt7"/>
    <property type="match status" value="1"/>
</dbReference>
<dbReference type="InterPro" id="IPR059215">
    <property type="entry name" value="BRCT2_TopBP1-like"/>
</dbReference>
<dbReference type="GO" id="GO:0007095">
    <property type="term" value="P:mitotic G2 DNA damage checkpoint signaling"/>
    <property type="evidence" value="ECO:0007669"/>
    <property type="project" value="TreeGrafter"/>
</dbReference>
<feature type="region of interest" description="Disordered" evidence="2">
    <location>
        <begin position="904"/>
        <end position="972"/>
    </location>
</feature>
<proteinExistence type="predicted"/>
<dbReference type="Proteomes" id="UP001367676">
    <property type="component" value="Unassembled WGS sequence"/>
</dbReference>
<dbReference type="PANTHER" id="PTHR13561">
    <property type="entry name" value="DNA REPLICATION REGULATOR DPB11-RELATED"/>
    <property type="match status" value="1"/>
</dbReference>
<gene>
    <name evidence="4" type="ORF">V9T40_004842</name>
</gene>
<keyword evidence="5" id="KW-1185">Reference proteome</keyword>
<evidence type="ECO:0000313" key="5">
    <source>
        <dbReference type="Proteomes" id="UP001367676"/>
    </source>
</evidence>
<dbReference type="CDD" id="cd17718">
    <property type="entry name" value="BRCT_TopBP1_rpt3"/>
    <property type="match status" value="1"/>
</dbReference>
<feature type="region of interest" description="Disordered" evidence="2">
    <location>
        <begin position="854"/>
        <end position="888"/>
    </location>
</feature>
<evidence type="ECO:0000256" key="2">
    <source>
        <dbReference type="SAM" id="MobiDB-lite"/>
    </source>
</evidence>
<dbReference type="AlphaFoldDB" id="A0AAN9Y297"/>
<dbReference type="SMART" id="SM00292">
    <property type="entry name" value="BRCT"/>
    <property type="match status" value="7"/>
</dbReference>
<evidence type="ECO:0000256" key="1">
    <source>
        <dbReference type="ARBA" id="ARBA00022737"/>
    </source>
</evidence>
<accession>A0AAN9Y297</accession>
<feature type="domain" description="BRCT" evidence="3">
    <location>
        <begin position="337"/>
        <end position="427"/>
    </location>
</feature>
<dbReference type="FunFam" id="3.40.50.10190:FF:000018">
    <property type="entry name" value="DNA topoisomerase 2-binding protein 1"/>
    <property type="match status" value="1"/>
</dbReference>
<feature type="compositionally biased region" description="Polar residues" evidence="2">
    <location>
        <begin position="434"/>
        <end position="448"/>
    </location>
</feature>
<dbReference type="CDD" id="cd17731">
    <property type="entry name" value="BRCT_TopBP1_rpt2_like"/>
    <property type="match status" value="1"/>
</dbReference>
<dbReference type="PROSITE" id="PS50172">
    <property type="entry name" value="BRCT"/>
    <property type="match status" value="6"/>
</dbReference>
<organism evidence="4 5">
    <name type="scientific">Parthenolecanium corni</name>
    <dbReference type="NCBI Taxonomy" id="536013"/>
    <lineage>
        <taxon>Eukaryota</taxon>
        <taxon>Metazoa</taxon>
        <taxon>Ecdysozoa</taxon>
        <taxon>Arthropoda</taxon>
        <taxon>Hexapoda</taxon>
        <taxon>Insecta</taxon>
        <taxon>Pterygota</taxon>
        <taxon>Neoptera</taxon>
        <taxon>Paraneoptera</taxon>
        <taxon>Hemiptera</taxon>
        <taxon>Sternorrhyncha</taxon>
        <taxon>Coccoidea</taxon>
        <taxon>Coccidae</taxon>
        <taxon>Parthenolecanium</taxon>
    </lineage>
</organism>
<feature type="domain" description="BRCT" evidence="3">
    <location>
        <begin position="108"/>
        <end position="182"/>
    </location>
</feature>
<sequence length="1202" mass="135676">MPGENGNVKPNLYFVIQSKHPSEENTTGEMKLAFSNATDWNLKPKWIREEECLAIDVNSKGNVFVFEEFVGEFFNKFVDTYRLARIIGPKCLLTCFTENISIPNTRYPVYNLVMNGLLVTTSISAAEEKKKIKDLIGFMGGDCTDVLTTNTTHLIVSSIMSEKCVRAKERNIPVLRSEWIEDLWQRSLISDMNWTNAEFMAAYECPMFYKLNMSTSQLNEVEKKKIKKIIEDGGGIYSSELRRHETNILIIPIGHGEKYKFAIRWKIKCVHPKWLEQSVAKKYALRFDDFIVHPGNKCSTPINSYNQANHNRNEKSFQDPISYQNILNSIKINELQKCQHLLDGCKVYLAGFNAIEEEKLRRILKYGGALRFTDLNESVTHVIVGNPTSSEVEALKNIPNKPHIVKLDWLSNSITKGCLERENNCAFFNENNEPSKQNSAKSIQQPSPLSKKGMQMLNPVRQIPVSSHPIIGADQILIEKYASFQECGNDDIPPVNVTKDTIRDEQQPSVSADKLFKGLRFGVVGHTTGTEDAIKATLSEYGGIIVSDRHSVVDYTVMPFTNTKMRITSTEVVTLLWIEECLCCEKVVETEYYHRPVTVPDKAYEGALNDCVITLSSFIDFEKKYLVNVAHFLGAKCQKVLSKKENIEKGIWQTTHLVCSRAEGVKYNAAKKWKLPVVTKDWLLCCLNAAAKLPVDNYRVAEDLVPDIQPVSSTTKKASEPANETTPQRRPEQRRPTSLAKTRNMTNITDSAKSSVAANITSEITNHQLSMMRQNDVVQNLSKTRNTLPLRLNAKPTPIVPAPVTTPSIAEAVHRSIHNNVANNSINDKNEVSAEKDWPTDLLLNIDAHLNARVKRKSSDVPEPPQDLPRKKLLRYDNQSSSSSFEEVGWQDTLTDLSNVQADCEDSAEKNVSSKSNTNKEENVPTSEKRSAAIHNIDEQCHKERKNITENNVSVTRKSMRNDKRSKPPKNAYRNFLISMPNNERKARYEQIIKCLGGRVLSLFPTDCDESEKATHIIINELKKTEKLLCSIASGIWVLHSSYLDRCAEVKKFLPEDNFEWGNPLNKTLLADASKDISLIARAAHRWRMTISKGGLHSKPFIDMNAVIIGIGVANDEVVQSLTRVVKSGGGSVLSDRDILSCTHCLCKTNKFELLPVPLKALADKKLHCLPAVYLSDFLMNDPPPDVKSCYFEEYKRLLQML</sequence>
<feature type="domain" description="BRCT" evidence="3">
    <location>
        <begin position="603"/>
        <end position="700"/>
    </location>
</feature>
<comment type="caution">
    <text evidence="4">The sequence shown here is derived from an EMBL/GenBank/DDBJ whole genome shotgun (WGS) entry which is preliminary data.</text>
</comment>
<feature type="region of interest" description="Disordered" evidence="2">
    <location>
        <begin position="430"/>
        <end position="450"/>
    </location>
</feature>
<dbReference type="InterPro" id="IPR001357">
    <property type="entry name" value="BRCT_dom"/>
</dbReference>
<feature type="domain" description="BRCT" evidence="3">
    <location>
        <begin position="511"/>
        <end position="595"/>
    </location>
</feature>
<dbReference type="GO" id="GO:0033314">
    <property type="term" value="P:mitotic DNA replication checkpoint signaling"/>
    <property type="evidence" value="ECO:0007669"/>
    <property type="project" value="TreeGrafter"/>
</dbReference>
<name>A0AAN9Y297_9HEMI</name>
<dbReference type="Pfam" id="PF12738">
    <property type="entry name" value="PTCB-BRCT"/>
    <property type="match status" value="3"/>
</dbReference>
<dbReference type="InterPro" id="IPR036420">
    <property type="entry name" value="BRCT_dom_sf"/>
</dbReference>
<feature type="compositionally biased region" description="Polar residues" evidence="2">
    <location>
        <begin position="739"/>
        <end position="748"/>
    </location>
</feature>
<dbReference type="CDD" id="cd00027">
    <property type="entry name" value="BRCT"/>
    <property type="match status" value="1"/>
</dbReference>
<keyword evidence="1" id="KW-0677">Repeat</keyword>